<proteinExistence type="predicted"/>
<dbReference type="InterPro" id="IPR006487">
    <property type="entry name" value="Phage_lambda_L"/>
</dbReference>
<dbReference type="KEGG" id="btrm:SAMEA390648700288"/>
<dbReference type="NCBIfam" id="TIGR01600">
    <property type="entry name" value="phage_tail_L"/>
    <property type="match status" value="1"/>
</dbReference>
<organism evidence="1 2">
    <name type="scientific">Bordetella trematum</name>
    <dbReference type="NCBI Taxonomy" id="123899"/>
    <lineage>
        <taxon>Bacteria</taxon>
        <taxon>Pseudomonadati</taxon>
        <taxon>Pseudomonadota</taxon>
        <taxon>Betaproteobacteria</taxon>
        <taxon>Burkholderiales</taxon>
        <taxon>Alcaligenaceae</taxon>
        <taxon>Bordetella</taxon>
    </lineage>
</organism>
<dbReference type="GO" id="GO:0051536">
    <property type="term" value="F:iron-sulfur cluster binding"/>
    <property type="evidence" value="ECO:0007669"/>
    <property type="project" value="InterPro"/>
</dbReference>
<accession>A0A157S7T9</accession>
<dbReference type="STRING" id="123899.SAMEA3906487_00288"/>
<dbReference type="GO" id="GO:0046718">
    <property type="term" value="P:symbiont entry into host cell"/>
    <property type="evidence" value="ECO:0007669"/>
    <property type="project" value="InterPro"/>
</dbReference>
<dbReference type="GO" id="GO:0030430">
    <property type="term" value="C:host cell cytoplasm"/>
    <property type="evidence" value="ECO:0007669"/>
    <property type="project" value="InterPro"/>
</dbReference>
<dbReference type="GeneID" id="56588296"/>
<dbReference type="AlphaFoldDB" id="A0A157S7T9"/>
<protein>
    <submittedName>
        <fullName evidence="1">Phage minor tail protein L</fullName>
    </submittedName>
</protein>
<dbReference type="Pfam" id="PF05100">
    <property type="entry name" value="Phage_tail_L"/>
    <property type="match status" value="1"/>
</dbReference>
<gene>
    <name evidence="1" type="ORF">SAMEA3906487_00288</name>
</gene>
<dbReference type="RefSeq" id="WP_231940122.1">
    <property type="nucleotide sequence ID" value="NZ_CP016340.1"/>
</dbReference>
<evidence type="ECO:0000313" key="1">
    <source>
        <dbReference type="EMBL" id="SAI66500.1"/>
    </source>
</evidence>
<dbReference type="EMBL" id="LT546645">
    <property type="protein sequence ID" value="SAI66500.1"/>
    <property type="molecule type" value="Genomic_DNA"/>
</dbReference>
<evidence type="ECO:0000313" key="2">
    <source>
        <dbReference type="Proteomes" id="UP000076825"/>
    </source>
</evidence>
<sequence>MEAREKAGFFMPINSDVQRLSPGNRVTLFELDCTAIGGDVLRFHGYPQQRSIFWKGAEYRPWAIEARDFERTGESRQPSPTLAVGNIGVAANGESVPGVISSMCRALGDLVGAVLTVRETFEQYLDAANFPGGNPSANANQELPTEVWVIEQKTMESPEIVEFELSNSLSFDGRKLPGRQITAGICHWLWIGGYRGPYCGYTHNAYFDAQNDPVRDPALDRCAGLVSSCQLRFAAAQGVKPVEAVVNFGGAPSADRLR</sequence>
<dbReference type="Proteomes" id="UP000076825">
    <property type="component" value="Chromosome 1"/>
</dbReference>
<keyword evidence="2" id="KW-1185">Reference proteome</keyword>
<dbReference type="PATRIC" id="fig|123899.6.peg.270"/>
<reference evidence="1 2" key="1">
    <citation type="submission" date="2016-04" db="EMBL/GenBank/DDBJ databases">
        <authorList>
            <consortium name="Pathogen Informatics"/>
        </authorList>
    </citation>
    <scope>NUCLEOTIDE SEQUENCE [LARGE SCALE GENOMIC DNA]</scope>
    <source>
        <strain evidence="1 2">H044680328</strain>
    </source>
</reference>
<name>A0A157S7T9_9BORD</name>